<sequence length="262" mass="29398">MLAISMDRLWSVTWSVHYRNNNTTRKTIAIISVVWLLDVILILPAMIVDRVREHPKWSDPTLPGFRYHCFWDPARNGVFIYSVMVIFIESSLPMIIICYVGVFYAVKKRAKMNGAAIWQASRSISTNFSNVASSSRTTEQERPTGDAVSAGVVVTSPRINSASASVGRPVPTTVVLAVVAGRRGGSRRTFVVLTYVVVPFIFCWGVFFVLLNVKVADPNSISDTTYTLLFWLPYFNSTLNPVLYGISNPEIRKVIRQILQCK</sequence>
<keyword evidence="11" id="KW-1185">Reference proteome</keyword>
<organism evidence="11 12">
    <name type="scientific">Priapulus caudatus</name>
    <name type="common">Priapulid worm</name>
    <dbReference type="NCBI Taxonomy" id="37621"/>
    <lineage>
        <taxon>Eukaryota</taxon>
        <taxon>Metazoa</taxon>
        <taxon>Ecdysozoa</taxon>
        <taxon>Scalidophora</taxon>
        <taxon>Priapulida</taxon>
        <taxon>Priapulimorpha</taxon>
        <taxon>Priapulimorphida</taxon>
        <taxon>Priapulidae</taxon>
        <taxon>Priapulus</taxon>
    </lineage>
</organism>
<keyword evidence="7" id="KW-0675">Receptor</keyword>
<dbReference type="Pfam" id="PF00001">
    <property type="entry name" value="7tm_1"/>
    <property type="match status" value="1"/>
</dbReference>
<comment type="subcellular location">
    <subcellularLocation>
        <location evidence="1">Cell membrane</location>
        <topology evidence="1">Multi-pass membrane protein</topology>
    </subcellularLocation>
</comment>
<dbReference type="Proteomes" id="UP000695022">
    <property type="component" value="Unplaced"/>
</dbReference>
<dbReference type="PRINTS" id="PR00237">
    <property type="entry name" value="GPCRRHODOPSN"/>
</dbReference>
<feature type="transmembrane region" description="Helical" evidence="9">
    <location>
        <begin position="225"/>
        <end position="246"/>
    </location>
</feature>
<proteinExistence type="predicted"/>
<keyword evidence="2" id="KW-1003">Cell membrane</keyword>
<gene>
    <name evidence="12" type="primary">LOC106812157</name>
</gene>
<feature type="transmembrane region" description="Helical" evidence="9">
    <location>
        <begin position="28"/>
        <end position="48"/>
    </location>
</feature>
<keyword evidence="4 9" id="KW-1133">Transmembrane helix</keyword>
<dbReference type="InterPro" id="IPR017452">
    <property type="entry name" value="GPCR_Rhodpsn_7TM"/>
</dbReference>
<keyword evidence="3 9" id="KW-0812">Transmembrane</keyword>
<keyword evidence="8" id="KW-0807">Transducer</keyword>
<accession>A0ABM1EGX4</accession>
<evidence type="ECO:0000313" key="12">
    <source>
        <dbReference type="RefSeq" id="XP_014671445.1"/>
    </source>
</evidence>
<keyword evidence="6 9" id="KW-0472">Membrane</keyword>
<dbReference type="Gene3D" id="1.20.1070.10">
    <property type="entry name" value="Rhodopsin 7-helix transmembrane proteins"/>
    <property type="match status" value="1"/>
</dbReference>
<evidence type="ECO:0000256" key="3">
    <source>
        <dbReference type="ARBA" id="ARBA00022692"/>
    </source>
</evidence>
<evidence type="ECO:0000259" key="10">
    <source>
        <dbReference type="PROSITE" id="PS50262"/>
    </source>
</evidence>
<name>A0ABM1EGX4_PRICU</name>
<evidence type="ECO:0000256" key="1">
    <source>
        <dbReference type="ARBA" id="ARBA00004651"/>
    </source>
</evidence>
<reference evidence="12" key="1">
    <citation type="submission" date="2025-08" db="UniProtKB">
        <authorList>
            <consortium name="RefSeq"/>
        </authorList>
    </citation>
    <scope>IDENTIFICATION</scope>
</reference>
<evidence type="ECO:0000313" key="11">
    <source>
        <dbReference type="Proteomes" id="UP000695022"/>
    </source>
</evidence>
<evidence type="ECO:0000256" key="7">
    <source>
        <dbReference type="ARBA" id="ARBA00023170"/>
    </source>
</evidence>
<evidence type="ECO:0000256" key="2">
    <source>
        <dbReference type="ARBA" id="ARBA00022475"/>
    </source>
</evidence>
<keyword evidence="5" id="KW-0297">G-protein coupled receptor</keyword>
<dbReference type="PANTHER" id="PTHR24248">
    <property type="entry name" value="ADRENERGIC RECEPTOR-RELATED G-PROTEIN COUPLED RECEPTOR"/>
    <property type="match status" value="1"/>
</dbReference>
<feature type="transmembrane region" description="Helical" evidence="9">
    <location>
        <begin position="78"/>
        <end position="106"/>
    </location>
</feature>
<evidence type="ECO:0000256" key="8">
    <source>
        <dbReference type="ARBA" id="ARBA00023224"/>
    </source>
</evidence>
<evidence type="ECO:0000256" key="4">
    <source>
        <dbReference type="ARBA" id="ARBA00022989"/>
    </source>
</evidence>
<dbReference type="GeneID" id="106812157"/>
<feature type="transmembrane region" description="Helical" evidence="9">
    <location>
        <begin position="190"/>
        <end position="213"/>
    </location>
</feature>
<dbReference type="SUPFAM" id="SSF81321">
    <property type="entry name" value="Family A G protein-coupled receptor-like"/>
    <property type="match status" value="1"/>
</dbReference>
<evidence type="ECO:0000256" key="9">
    <source>
        <dbReference type="SAM" id="Phobius"/>
    </source>
</evidence>
<dbReference type="PROSITE" id="PS50262">
    <property type="entry name" value="G_PROTEIN_RECEP_F1_2"/>
    <property type="match status" value="1"/>
</dbReference>
<feature type="domain" description="G-protein coupled receptors family 1 profile" evidence="10">
    <location>
        <begin position="1"/>
        <end position="244"/>
    </location>
</feature>
<evidence type="ECO:0000256" key="6">
    <source>
        <dbReference type="ARBA" id="ARBA00023136"/>
    </source>
</evidence>
<evidence type="ECO:0000256" key="5">
    <source>
        <dbReference type="ARBA" id="ARBA00023040"/>
    </source>
</evidence>
<dbReference type="InterPro" id="IPR000276">
    <property type="entry name" value="GPCR_Rhodpsn"/>
</dbReference>
<dbReference type="RefSeq" id="XP_014671445.1">
    <property type="nucleotide sequence ID" value="XM_014815959.1"/>
</dbReference>
<protein>
    <submittedName>
        <fullName evidence="12">5-hydroxytryptamine receptor 1D-like</fullName>
    </submittedName>
</protein>